<dbReference type="Gene3D" id="3.40.47.10">
    <property type="match status" value="2"/>
</dbReference>
<feature type="domain" description="Beta-ketoacyl-[acyl-carrier-protein] synthase III C-terminal" evidence="3">
    <location>
        <begin position="217"/>
        <end position="294"/>
    </location>
</feature>
<dbReference type="Proteomes" id="UP001339911">
    <property type="component" value="Unassembled WGS sequence"/>
</dbReference>
<comment type="caution">
    <text evidence="4">The sequence shown here is derived from an EMBL/GenBank/DDBJ whole genome shotgun (WGS) entry which is preliminary data.</text>
</comment>
<protein>
    <submittedName>
        <fullName evidence="4">3-oxoacyl-[acyl-carrier-protein] synthase III C-terminal domain-containing protein</fullName>
    </submittedName>
</protein>
<gene>
    <name evidence="4" type="ORF">V1634_05955</name>
</gene>
<keyword evidence="2" id="KW-0012">Acyltransferase</keyword>
<sequence>MPDAPAVYLSNISHVVGDPVALDALADTQVRKALATLADEGLVQCRVVTDESVPDLAGAAASAALRSPDRRTEPDTVIYCSDTPTPVPPGPELWQLANALGLPRVPVLRVAGGECGNLGLGLRVARTMVMAEELGSVLLVTADRSVGDTRYLPDGLTVLSDGAAACLVSAEPPAGGFAVHRIAVSVQADAVAAGLGMRTARTTLSGISRAVRRLFTDASTRPADCRYLVTGNYGTAIQSLFAAAVGLPQTVVRAPLREAMGHCFSADVLMNLETLRAGGELDPGDRLLLLTTGSRGWTVMLAEYLG</sequence>
<evidence type="ECO:0000256" key="1">
    <source>
        <dbReference type="ARBA" id="ARBA00022679"/>
    </source>
</evidence>
<dbReference type="InterPro" id="IPR016039">
    <property type="entry name" value="Thiolase-like"/>
</dbReference>
<evidence type="ECO:0000313" key="5">
    <source>
        <dbReference type="Proteomes" id="UP001339911"/>
    </source>
</evidence>
<accession>A0ABU7S8V5</accession>
<evidence type="ECO:0000313" key="4">
    <source>
        <dbReference type="EMBL" id="MEE6306376.1"/>
    </source>
</evidence>
<evidence type="ECO:0000259" key="3">
    <source>
        <dbReference type="Pfam" id="PF08541"/>
    </source>
</evidence>
<dbReference type="PANTHER" id="PTHR34069">
    <property type="entry name" value="3-OXOACYL-[ACYL-CARRIER-PROTEIN] SYNTHASE 3"/>
    <property type="match status" value="1"/>
</dbReference>
<name>A0ABU7S8V5_9ACTN</name>
<organism evidence="4 5">
    <name type="scientific">Plantactinospora veratri</name>
    <dbReference type="NCBI Taxonomy" id="1436122"/>
    <lineage>
        <taxon>Bacteria</taxon>
        <taxon>Bacillati</taxon>
        <taxon>Actinomycetota</taxon>
        <taxon>Actinomycetes</taxon>
        <taxon>Micromonosporales</taxon>
        <taxon>Micromonosporaceae</taxon>
        <taxon>Plantactinospora</taxon>
    </lineage>
</organism>
<dbReference type="EMBL" id="JAZGQL010000004">
    <property type="protein sequence ID" value="MEE6306376.1"/>
    <property type="molecule type" value="Genomic_DNA"/>
</dbReference>
<dbReference type="SUPFAM" id="SSF53901">
    <property type="entry name" value="Thiolase-like"/>
    <property type="match status" value="1"/>
</dbReference>
<proteinExistence type="predicted"/>
<keyword evidence="1" id="KW-0808">Transferase</keyword>
<dbReference type="PANTHER" id="PTHR34069:SF2">
    <property type="entry name" value="BETA-KETOACYL-[ACYL-CARRIER-PROTEIN] SYNTHASE III"/>
    <property type="match status" value="1"/>
</dbReference>
<reference evidence="4 5" key="1">
    <citation type="submission" date="2024-01" db="EMBL/GenBank/DDBJ databases">
        <title>Genome insights into Plantactinospora veratri sp. nov.</title>
        <authorList>
            <person name="Wang L."/>
        </authorList>
    </citation>
    <scope>NUCLEOTIDE SEQUENCE [LARGE SCALE GENOMIC DNA]</scope>
    <source>
        <strain evidence="4 5">NEAU-FHS4</strain>
    </source>
</reference>
<evidence type="ECO:0000256" key="2">
    <source>
        <dbReference type="ARBA" id="ARBA00023315"/>
    </source>
</evidence>
<keyword evidence="5" id="KW-1185">Reference proteome</keyword>
<dbReference type="RefSeq" id="WP_331206724.1">
    <property type="nucleotide sequence ID" value="NZ_JAZGQL010000004.1"/>
</dbReference>
<dbReference type="InterPro" id="IPR013747">
    <property type="entry name" value="ACP_syn_III_C"/>
</dbReference>
<dbReference type="Pfam" id="PF08541">
    <property type="entry name" value="ACP_syn_III_C"/>
    <property type="match status" value="1"/>
</dbReference>